<evidence type="ECO:0000313" key="1">
    <source>
        <dbReference type="EMBL" id="KAK5857585.1"/>
    </source>
</evidence>
<accession>A0AAN7X8G4</accession>
<dbReference type="Proteomes" id="UP001346869">
    <property type="component" value="Unassembled WGS sequence"/>
</dbReference>
<sequence length="126" mass="13458">MLLFIRPVVAGRLACVAMGAAVDTVTIAFPVKPASCLSSILHGPLEGWVKQVLPAVATTDSSFLPLAVTVSPGFHGTKKTSERGDHNGLTAHLTKPSLINTHPSCCRFNLQLERGVRRVDRMPCAQ</sequence>
<organism evidence="1 2">
    <name type="scientific">Eleginops maclovinus</name>
    <name type="common">Patagonian blennie</name>
    <name type="synonym">Eleginus maclovinus</name>
    <dbReference type="NCBI Taxonomy" id="56733"/>
    <lineage>
        <taxon>Eukaryota</taxon>
        <taxon>Metazoa</taxon>
        <taxon>Chordata</taxon>
        <taxon>Craniata</taxon>
        <taxon>Vertebrata</taxon>
        <taxon>Euteleostomi</taxon>
        <taxon>Actinopterygii</taxon>
        <taxon>Neopterygii</taxon>
        <taxon>Teleostei</taxon>
        <taxon>Neoteleostei</taxon>
        <taxon>Acanthomorphata</taxon>
        <taxon>Eupercaria</taxon>
        <taxon>Perciformes</taxon>
        <taxon>Notothenioidei</taxon>
        <taxon>Eleginopidae</taxon>
        <taxon>Eleginops</taxon>
    </lineage>
</organism>
<proteinExistence type="predicted"/>
<evidence type="ECO:0000313" key="2">
    <source>
        <dbReference type="Proteomes" id="UP001346869"/>
    </source>
</evidence>
<gene>
    <name evidence="1" type="ORF">PBY51_010821</name>
</gene>
<name>A0AAN7X8G4_ELEMC</name>
<reference evidence="1 2" key="2">
    <citation type="journal article" date="2023" name="Mol. Biol. Evol.">
        <title>Genomics of Secondarily Temperate Adaptation in the Only Non-Antarctic Icefish.</title>
        <authorList>
            <person name="Rivera-Colon A.G."/>
            <person name="Rayamajhi N."/>
            <person name="Minhas B.F."/>
            <person name="Madrigal G."/>
            <person name="Bilyk K.T."/>
            <person name="Yoon V."/>
            <person name="Hune M."/>
            <person name="Gregory S."/>
            <person name="Cheng C.H.C."/>
            <person name="Catchen J.M."/>
        </authorList>
    </citation>
    <scope>NUCLEOTIDE SEQUENCE [LARGE SCALE GENOMIC DNA]</scope>
    <source>
        <strain evidence="1">JMC-PN-2008</strain>
    </source>
</reference>
<comment type="caution">
    <text evidence="1">The sequence shown here is derived from an EMBL/GenBank/DDBJ whole genome shotgun (WGS) entry which is preliminary data.</text>
</comment>
<dbReference type="AlphaFoldDB" id="A0AAN7X8G4"/>
<keyword evidence="2" id="KW-1185">Reference proteome</keyword>
<reference evidence="1 2" key="1">
    <citation type="journal article" date="2023" name="Genes (Basel)">
        <title>Chromosome-Level Genome Assembly and Circadian Gene Repertoire of the Patagonia Blennie Eleginops maclovinus-The Closest Ancestral Proxy of Antarctic Cryonotothenioids.</title>
        <authorList>
            <person name="Cheng C.C."/>
            <person name="Rivera-Colon A.G."/>
            <person name="Minhas B.F."/>
            <person name="Wilson L."/>
            <person name="Rayamajhi N."/>
            <person name="Vargas-Chacoff L."/>
            <person name="Catchen J.M."/>
        </authorList>
    </citation>
    <scope>NUCLEOTIDE SEQUENCE [LARGE SCALE GENOMIC DNA]</scope>
    <source>
        <strain evidence="1">JMC-PN-2008</strain>
    </source>
</reference>
<dbReference type="EMBL" id="JAUZQC010000016">
    <property type="protein sequence ID" value="KAK5857585.1"/>
    <property type="molecule type" value="Genomic_DNA"/>
</dbReference>
<protein>
    <submittedName>
        <fullName evidence="1">Uncharacterized protein</fullName>
    </submittedName>
</protein>